<gene>
    <name evidence="5" type="primary">egtA</name>
    <name evidence="7" type="ORF">SAMN02745673_02774</name>
</gene>
<reference evidence="7 8" key="1">
    <citation type="submission" date="2017-02" db="EMBL/GenBank/DDBJ databases">
        <authorList>
            <person name="Peterson S.W."/>
        </authorList>
    </citation>
    <scope>NUCLEOTIDE SEQUENCE [LARGE SCALE GENOMIC DNA]</scope>
    <source>
        <strain evidence="7 8">DSM 45154</strain>
    </source>
</reference>
<keyword evidence="3 5" id="KW-0067">ATP-binding</keyword>
<dbReference type="Proteomes" id="UP000190637">
    <property type="component" value="Unassembled WGS sequence"/>
</dbReference>
<evidence type="ECO:0000256" key="2">
    <source>
        <dbReference type="ARBA" id="ARBA00022741"/>
    </source>
</evidence>
<dbReference type="EC" id="6.3.2.2" evidence="5"/>
<dbReference type="GO" id="GO:0005524">
    <property type="term" value="F:ATP binding"/>
    <property type="evidence" value="ECO:0007669"/>
    <property type="project" value="UniProtKB-UniRule"/>
</dbReference>
<dbReference type="InterPro" id="IPR006336">
    <property type="entry name" value="GCS2"/>
</dbReference>
<dbReference type="PANTHER" id="PTHR34378:SF1">
    <property type="entry name" value="GLUTAMATE--CYSTEINE LIGASE, CHLOROPLASTIC"/>
    <property type="match status" value="1"/>
</dbReference>
<dbReference type="GO" id="GO:0052699">
    <property type="term" value="P:ergothioneine biosynthetic process"/>
    <property type="evidence" value="ECO:0007669"/>
    <property type="project" value="UniProtKB-UniRule"/>
</dbReference>
<dbReference type="RefSeq" id="WP_078762095.1">
    <property type="nucleotide sequence ID" value="NZ_FUWS01000007.1"/>
</dbReference>
<evidence type="ECO:0000256" key="1">
    <source>
        <dbReference type="ARBA" id="ARBA00022598"/>
    </source>
</evidence>
<organism evidence="7 8">
    <name type="scientific">Marinactinospora thermotolerans DSM 45154</name>
    <dbReference type="NCBI Taxonomy" id="1122192"/>
    <lineage>
        <taxon>Bacteria</taxon>
        <taxon>Bacillati</taxon>
        <taxon>Actinomycetota</taxon>
        <taxon>Actinomycetes</taxon>
        <taxon>Streptosporangiales</taxon>
        <taxon>Nocardiopsidaceae</taxon>
        <taxon>Marinactinospora</taxon>
    </lineage>
</organism>
<dbReference type="EMBL" id="FUWS01000007">
    <property type="protein sequence ID" value="SKA16603.1"/>
    <property type="molecule type" value="Genomic_DNA"/>
</dbReference>
<keyword evidence="8" id="KW-1185">Reference proteome</keyword>
<evidence type="ECO:0000256" key="6">
    <source>
        <dbReference type="PIRNR" id="PIRNR017901"/>
    </source>
</evidence>
<dbReference type="GO" id="GO:0004357">
    <property type="term" value="F:glutamate-cysteine ligase activity"/>
    <property type="evidence" value="ECO:0007669"/>
    <property type="project" value="UniProtKB-UniRule"/>
</dbReference>
<dbReference type="STRING" id="1122192.SAMN02745673_02774"/>
<comment type="pathway">
    <text evidence="5">Amino-acid biosynthesis; ergothioneine biosynthesis.</text>
</comment>
<dbReference type="Pfam" id="PF04107">
    <property type="entry name" value="GCS2"/>
    <property type="match status" value="1"/>
</dbReference>
<dbReference type="InterPro" id="IPR014746">
    <property type="entry name" value="Gln_synth/guanido_kin_cat_dom"/>
</dbReference>
<comment type="catalytic activity">
    <reaction evidence="4 5 6">
        <text>L-cysteine + L-glutamate + ATP = gamma-L-glutamyl-L-cysteine + ADP + phosphate + H(+)</text>
        <dbReference type="Rhea" id="RHEA:13285"/>
        <dbReference type="ChEBI" id="CHEBI:15378"/>
        <dbReference type="ChEBI" id="CHEBI:29985"/>
        <dbReference type="ChEBI" id="CHEBI:30616"/>
        <dbReference type="ChEBI" id="CHEBI:35235"/>
        <dbReference type="ChEBI" id="CHEBI:43474"/>
        <dbReference type="ChEBI" id="CHEBI:58173"/>
        <dbReference type="ChEBI" id="CHEBI:456216"/>
        <dbReference type="EC" id="6.3.2.2"/>
    </reaction>
</comment>
<evidence type="ECO:0000313" key="8">
    <source>
        <dbReference type="Proteomes" id="UP000190637"/>
    </source>
</evidence>
<proteinExistence type="inferred from homology"/>
<dbReference type="HAMAP" id="MF_02034">
    <property type="entry name" value="EgtA"/>
    <property type="match status" value="1"/>
</dbReference>
<dbReference type="AlphaFoldDB" id="A0A1T4RKW6"/>
<evidence type="ECO:0000313" key="7">
    <source>
        <dbReference type="EMBL" id="SKA16603.1"/>
    </source>
</evidence>
<evidence type="ECO:0000256" key="3">
    <source>
        <dbReference type="ARBA" id="ARBA00022840"/>
    </source>
</evidence>
<evidence type="ECO:0000256" key="4">
    <source>
        <dbReference type="ARBA" id="ARBA00048819"/>
    </source>
</evidence>
<dbReference type="SUPFAM" id="SSF55931">
    <property type="entry name" value="Glutamine synthetase/guanido kinase"/>
    <property type="match status" value="1"/>
</dbReference>
<keyword evidence="1 5" id="KW-0436">Ligase</keyword>
<accession>A0A1T4RKW6</accession>
<evidence type="ECO:0000256" key="5">
    <source>
        <dbReference type="HAMAP-Rule" id="MF_02034"/>
    </source>
</evidence>
<dbReference type="NCBIfam" id="TIGR03444">
    <property type="entry name" value="EgtA_Cys_ligase"/>
    <property type="match status" value="1"/>
</dbReference>
<comment type="similarity">
    <text evidence="5 6">Belongs to the glutamate--cysteine ligase type 2 family. EgtA subfamily.</text>
</comment>
<protein>
    <recommendedName>
        <fullName evidence="5">Glutamate--cysteine ligase EgtA</fullName>
        <ecNumber evidence="5">6.3.2.2</ecNumber>
    </recommendedName>
    <alternativeName>
        <fullName evidence="5">Gamma-glutamylcysteine synthase</fullName>
        <shortName evidence="5">GCS</shortName>
        <shortName evidence="5">Gamma-ECS</shortName>
    </alternativeName>
</protein>
<comment type="function">
    <text evidence="5">Catalyzes the synthesis of gamma-glutamylcysteine (gamma-GC). This compound is used as substrate for the biosynthesis of the low-molecular thiol compound ergothioneine.</text>
</comment>
<dbReference type="UniPathway" id="UPA01014"/>
<keyword evidence="2 5" id="KW-0547">Nucleotide-binding</keyword>
<dbReference type="OrthoDB" id="9780152at2"/>
<dbReference type="Gene3D" id="3.30.590.20">
    <property type="match status" value="1"/>
</dbReference>
<dbReference type="InterPro" id="IPR035434">
    <property type="entry name" value="GCL_bact_plant"/>
</dbReference>
<sequence length="400" mass="42707">MGHITETDVHDYINGICFKTGPPGRVGVEAEWLVTDPARPHEPVPIDLLSALVTEAGPLPGGSAVSYEPGGQLELSSPPCVGPAATYAALARDLDHVAAHLEAAGLRLRGAGLDPVRDPVRQLSSPRYNAMAHYFAAGSPTGRTMMCSTASLQVCLDIGADSADAARRWRLAHRLGPVFVAAFANSPLWRGRPTGWKSTRWAVWTAIDPSRTAAPCGAEPATAWAGYALDARVMSIREAHGAWTSPPGLTFRAWLAGRHSSRPTLDDLAHHLSTLFPPVRPRGWLELRMIDALPRRWWPVPAAVAAALLDDPHAAAVATKVTAELWDDTPPSRADWLAAARDGLAAPALAACARACFAAAVEALPALGAGELVPIVDAYRDRFVERDRCPADDMLIEERA</sequence>
<dbReference type="PANTHER" id="PTHR34378">
    <property type="entry name" value="GLUTAMATE--CYSTEINE LIGASE, CHLOROPLASTIC"/>
    <property type="match status" value="1"/>
</dbReference>
<name>A0A1T4RKW6_9ACTN</name>
<dbReference type="GO" id="GO:0006750">
    <property type="term" value="P:glutathione biosynthetic process"/>
    <property type="evidence" value="ECO:0007669"/>
    <property type="project" value="UniProtKB-UniRule"/>
</dbReference>
<dbReference type="PIRSF" id="PIRSF017901">
    <property type="entry name" value="GCL"/>
    <property type="match status" value="1"/>
</dbReference>
<dbReference type="InterPro" id="IPR017809">
    <property type="entry name" value="EgtA_Actinobacteria"/>
</dbReference>